<keyword evidence="1" id="KW-0472">Membrane</keyword>
<accession>A0A560BUZ0</accession>
<proteinExistence type="predicted"/>
<gene>
    <name evidence="2" type="ORF">FBZ83_11985</name>
</gene>
<dbReference type="AlphaFoldDB" id="A0A560BUZ0"/>
<evidence type="ECO:0000256" key="1">
    <source>
        <dbReference type="SAM" id="Phobius"/>
    </source>
</evidence>
<name>A0A560BUZ0_AZOBR</name>
<sequence length="64" mass="6937">MTDPLTLIYLALAVFVSLVIGAVVIGVLAWRGVSRPIARTLERMEARRAGLDRGARLTGCRAGW</sequence>
<keyword evidence="1" id="KW-0812">Transmembrane</keyword>
<organism evidence="2 3">
    <name type="scientific">Azospirillum brasilense</name>
    <dbReference type="NCBI Taxonomy" id="192"/>
    <lineage>
        <taxon>Bacteria</taxon>
        <taxon>Pseudomonadati</taxon>
        <taxon>Pseudomonadota</taxon>
        <taxon>Alphaproteobacteria</taxon>
        <taxon>Rhodospirillales</taxon>
        <taxon>Azospirillaceae</taxon>
        <taxon>Azospirillum</taxon>
    </lineage>
</organism>
<comment type="caution">
    <text evidence="2">The sequence shown here is derived from an EMBL/GenBank/DDBJ whole genome shotgun (WGS) entry which is preliminary data.</text>
</comment>
<dbReference type="Proteomes" id="UP000318529">
    <property type="component" value="Unassembled WGS sequence"/>
</dbReference>
<dbReference type="EMBL" id="VITH01000019">
    <property type="protein sequence ID" value="TWA76434.1"/>
    <property type="molecule type" value="Genomic_DNA"/>
</dbReference>
<keyword evidence="1" id="KW-1133">Transmembrane helix</keyword>
<feature type="transmembrane region" description="Helical" evidence="1">
    <location>
        <begin position="6"/>
        <end position="30"/>
    </location>
</feature>
<evidence type="ECO:0000313" key="2">
    <source>
        <dbReference type="EMBL" id="TWA76434.1"/>
    </source>
</evidence>
<dbReference type="RefSeq" id="WP_145690064.1">
    <property type="nucleotide sequence ID" value="NZ_VITH01000019.1"/>
</dbReference>
<protein>
    <submittedName>
        <fullName evidence="2">Uncharacterized protein</fullName>
    </submittedName>
</protein>
<reference evidence="2 3" key="1">
    <citation type="submission" date="2019-06" db="EMBL/GenBank/DDBJ databases">
        <title>Genomic Encyclopedia of Type Strains, Phase IV (KMG-V): Genome sequencing to study the core and pangenomes of soil and plant-associated prokaryotes.</title>
        <authorList>
            <person name="Whitman W."/>
        </authorList>
    </citation>
    <scope>NUCLEOTIDE SEQUENCE [LARGE SCALE GENOMIC DNA]</scope>
    <source>
        <strain evidence="2 3">BR 11650</strain>
    </source>
</reference>
<evidence type="ECO:0000313" key="3">
    <source>
        <dbReference type="Proteomes" id="UP000318529"/>
    </source>
</evidence>